<evidence type="ECO:0000313" key="6">
    <source>
        <dbReference type="Proteomes" id="UP000621510"/>
    </source>
</evidence>
<dbReference type="PANTHER" id="PTHR11699">
    <property type="entry name" value="ALDEHYDE DEHYDROGENASE-RELATED"/>
    <property type="match status" value="1"/>
</dbReference>
<dbReference type="Gene3D" id="3.40.605.10">
    <property type="entry name" value="Aldehyde Dehydrogenase, Chain A, domain 1"/>
    <property type="match status" value="1"/>
</dbReference>
<evidence type="ECO:0000256" key="3">
    <source>
        <dbReference type="RuleBase" id="RU003345"/>
    </source>
</evidence>
<name>A0ABS1Q1U7_9ACTN</name>
<comment type="similarity">
    <text evidence="3">Belongs to the aldehyde dehydrogenase family.</text>
</comment>
<dbReference type="SUPFAM" id="SSF53720">
    <property type="entry name" value="ALDH-like"/>
    <property type="match status" value="1"/>
</dbReference>
<keyword evidence="6" id="KW-1185">Reference proteome</keyword>
<dbReference type="PROSITE" id="PS00070">
    <property type="entry name" value="ALDEHYDE_DEHYDR_CYS"/>
    <property type="match status" value="1"/>
</dbReference>
<dbReference type="InterPro" id="IPR015590">
    <property type="entry name" value="Aldehyde_DH_dom"/>
</dbReference>
<keyword evidence="1 3" id="KW-0560">Oxidoreductase</keyword>
<dbReference type="InterPro" id="IPR016160">
    <property type="entry name" value="Ald_DH_CS_CYS"/>
</dbReference>
<dbReference type="Gene3D" id="3.40.309.10">
    <property type="entry name" value="Aldehyde Dehydrogenase, Chain A, domain 2"/>
    <property type="match status" value="1"/>
</dbReference>
<organism evidence="5 6">
    <name type="scientific">Streptomyces endocoffeicus</name>
    <dbReference type="NCBI Taxonomy" id="2898945"/>
    <lineage>
        <taxon>Bacteria</taxon>
        <taxon>Bacillati</taxon>
        <taxon>Actinomycetota</taxon>
        <taxon>Actinomycetes</taxon>
        <taxon>Kitasatosporales</taxon>
        <taxon>Streptomycetaceae</taxon>
        <taxon>Streptomyces</taxon>
    </lineage>
</organism>
<dbReference type="Proteomes" id="UP000621510">
    <property type="component" value="Unassembled WGS sequence"/>
</dbReference>
<dbReference type="EC" id="1.2.1.19" evidence="5"/>
<evidence type="ECO:0000256" key="1">
    <source>
        <dbReference type="ARBA" id="ARBA00023002"/>
    </source>
</evidence>
<protein>
    <submittedName>
        <fullName evidence="5">Aminobutyraldehyde dehydrogenase</fullName>
        <ecNumber evidence="5">1.2.1.19</ecNumber>
    </submittedName>
</protein>
<dbReference type="NCBIfam" id="NF010000">
    <property type="entry name" value="PRK13473.1"/>
    <property type="match status" value="1"/>
</dbReference>
<dbReference type="GO" id="GO:0019145">
    <property type="term" value="F:aminobutyraldehyde dehydrogenase (NAD+) activity"/>
    <property type="evidence" value="ECO:0007669"/>
    <property type="project" value="UniProtKB-EC"/>
</dbReference>
<dbReference type="InterPro" id="IPR016161">
    <property type="entry name" value="Ald_DH/histidinol_DH"/>
</dbReference>
<dbReference type="Pfam" id="PF00171">
    <property type="entry name" value="Aldedh"/>
    <property type="match status" value="1"/>
</dbReference>
<dbReference type="InterPro" id="IPR029510">
    <property type="entry name" value="Ald_DH_CS_GLU"/>
</dbReference>
<dbReference type="InterPro" id="IPR016163">
    <property type="entry name" value="Ald_DH_C"/>
</dbReference>
<evidence type="ECO:0000313" key="5">
    <source>
        <dbReference type="EMBL" id="MBL1118628.1"/>
    </source>
</evidence>
<dbReference type="InterPro" id="IPR016162">
    <property type="entry name" value="Ald_DH_N"/>
</dbReference>
<feature type="active site" evidence="2">
    <location>
        <position position="254"/>
    </location>
</feature>
<reference evidence="5 6" key="1">
    <citation type="submission" date="2021-01" db="EMBL/GenBank/DDBJ databases">
        <title>WGS of actinomycetes isolated from Thailand.</title>
        <authorList>
            <person name="Thawai C."/>
        </authorList>
    </citation>
    <scope>NUCLEOTIDE SEQUENCE [LARGE SCALE GENOMIC DNA]</scope>
    <source>
        <strain evidence="5 6">CA3R110</strain>
    </source>
</reference>
<feature type="domain" description="Aldehyde dehydrogenase" evidence="4">
    <location>
        <begin position="19"/>
        <end position="477"/>
    </location>
</feature>
<comment type="caution">
    <text evidence="5">The sequence shown here is derived from an EMBL/GenBank/DDBJ whole genome shotgun (WGS) entry which is preliminary data.</text>
</comment>
<accession>A0ABS1Q1U7</accession>
<dbReference type="EMBL" id="JAERRG010000024">
    <property type="protein sequence ID" value="MBL1118628.1"/>
    <property type="molecule type" value="Genomic_DNA"/>
</dbReference>
<sequence length="483" mass="50312">MRGDAVLIEHDQNYVDGEWMDAAEGGETDVFDPATGATIATVPNSTGRDVDQAVAAARRAADGWSRTTPRERAEALLALADSLLQDADAMAGVESLNAGKPIAAARAETHGAVERLRFFAGAARCLDGRAAGEYVPGHTSMVRREPIGVAGLITPWNYPLLAMVTKLGPALAAGNTVVLKPSEQTPLTALRLTALATGILPPGVLNVVNGEGRSAGVPLVRHGGVDIVSLTGDSATGRDVTRAAADSLKRVHLELGGKAPAVVLDDADPVEVADVVRGAGFYNAGQDCGAASRVIVTDRAYDGVVEELVRAVSSLRVGAPADPATEMGPLAHTAHAERVRGFLDRAAEAGTSFLTGGGGADPGGCYVAPTVVTDVAQHSEIVQREVFGPVISVQRAADAEAAYTMANDVVYGLAASIFTRDIGQAMDAARRLRFGTVWINDHGVSASEMPWGGFKESGHGRERSVYSLEEFTELKHVMVKLPA</sequence>
<proteinExistence type="inferred from homology"/>
<evidence type="ECO:0000259" key="4">
    <source>
        <dbReference type="Pfam" id="PF00171"/>
    </source>
</evidence>
<gene>
    <name evidence="5" type="ORF">JK364_40615</name>
</gene>
<evidence type="ECO:0000256" key="2">
    <source>
        <dbReference type="PROSITE-ProRule" id="PRU10007"/>
    </source>
</evidence>
<dbReference type="PROSITE" id="PS00687">
    <property type="entry name" value="ALDEHYDE_DEHYDR_GLU"/>
    <property type="match status" value="1"/>
</dbReference>